<dbReference type="EMBL" id="VSWD01000010">
    <property type="protein sequence ID" value="KAK3091739.1"/>
    <property type="molecule type" value="Genomic_DNA"/>
</dbReference>
<feature type="compositionally biased region" description="Basic and acidic residues" evidence="5">
    <location>
        <begin position="748"/>
        <end position="758"/>
    </location>
</feature>
<dbReference type="InterPro" id="IPR000433">
    <property type="entry name" value="Znf_ZZ"/>
</dbReference>
<dbReference type="SUPFAM" id="SSF57850">
    <property type="entry name" value="RING/U-box"/>
    <property type="match status" value="2"/>
</dbReference>
<dbReference type="Proteomes" id="UP001186944">
    <property type="component" value="Unassembled WGS sequence"/>
</dbReference>
<evidence type="ECO:0000313" key="8">
    <source>
        <dbReference type="Proteomes" id="UP001186944"/>
    </source>
</evidence>
<dbReference type="Pfam" id="PF00569">
    <property type="entry name" value="ZZ"/>
    <property type="match status" value="2"/>
</dbReference>
<keyword evidence="2 4" id="KW-0863">Zinc-finger</keyword>
<sequence length="1322" mass="149805">MLLQRSQHAKAVADVYTFAASFLRSYEANQIFQIPVSLFLQELLSYQEGFSKHYADSLDGCGLAQEGRVRESYYSFIRRLTEALHSTHRQELDKKVVPAYEYTQACLLHLLDVDWQPYDLTFITEVNLPTLYLNIAKETVKMRECTYGTEEEENEMKEYEKCMKWFEDCSNGFEKWYDSMKKEDKDEKKAVQMFVARFCDLLDVEVSCDGCDVTLPGRRYRCLQCEDMDLCATCYVGGVKPEGEHTHDHDMVHLVYKCNNCQAFIVGTRIHCNVCEDFDLCFGCHEKGAFPAEHNANHDITKFPLIKLKTSQDSDSMIQSYIHQHVWLLFTILAMSTGDIIHPEQPQGMVDHDYVKLAEHLQSQCMEIATHCLKQVPDDAEDSSKIAQGDQLDMRAIQSKQEEAFAIHTQERIMGLLGAMIPREEKITNMGNKYNFTTKEFIQLLFKIARGETGHEVNTRHLAMGLLGPLLTKCDLEVSDQAVESDSPKDNTADLIGWSSVKYLFSFGADCLEKCGLEWACSVSRILQSLYCSPDWRTVILHHLRTCVQNLTSEPDLPAIFALFVMAGFPEVLTIGSIVQFNHTSMDRKTGVVLKHYPDRYQTLIVEIKTRKRYTIQDKYVDCHSSIPDLLDSNHLSVFVSNVKTIVLELRADKELTPETVWVMSLCLKVLNKTLKSSDHCISEELFDPGFIQCLVYIASKGTEFSQQWLLKDLEVLSLMLFTNEGSSSTYKKGKSLPFSEQLAEALEKHSKASKEQNEASESATSDEDGMASDSDSSSLTFSVSDNETEGKSDVNKVFGDLDEKTKVMFETLHSDLKLPLDVLRVIYDMNNKNPDDVVKAIVENLERSARAKEDIKRLSQKWESIVHAKTPEAALASASSDKIIDTGIHYHPVFKYTNRCLDKASEEEWVENQKLIQTPDNDLEDDIQKTQRSKSAELLKQELEKQGRKSSREYIYKVNMAMSVLYARQVLTSLLAKWPAHGPVINTELLGCKDIQQIPCVLDLLNKSESKSRFQMVVDRVVHHCERESLIPIASTAGQFMEEVTLSSITKESPHDYKEDAAVKEKIQLPGASCLRISFDNKCSLKGSCDSLVFSSTCDLLQNKHEFSMENSSNWASFQIPGDTVYYEFCCTTSKDGKSGWGYKFTVTAGTRDSFETGYAILNKVLSTDLALSLPLKELWEILVYVSTKQTGQQRLKAIQLLLKIIHTQASLPPDSVMDLDLGLLKPLWIMYNNSTKSEVMTGTLVTPVIRALTELFLQVESLAMDRGIVTQYLLAIQDIDEIRKVVGQGIMNVAAIGIMINYPNYATELVTLMKNKKKQS</sequence>
<gene>
    <name evidence="7" type="ORF">FSP39_022268</name>
</gene>
<protein>
    <recommendedName>
        <fullName evidence="6">ZZ-type domain-containing protein</fullName>
    </recommendedName>
</protein>
<evidence type="ECO:0000259" key="6">
    <source>
        <dbReference type="PROSITE" id="PS50135"/>
    </source>
</evidence>
<feature type="region of interest" description="Disordered" evidence="5">
    <location>
        <begin position="748"/>
        <end position="795"/>
    </location>
</feature>
<proteinExistence type="predicted"/>
<dbReference type="CDD" id="cd02249">
    <property type="entry name" value="ZZ"/>
    <property type="match status" value="1"/>
</dbReference>
<evidence type="ECO:0000256" key="1">
    <source>
        <dbReference type="ARBA" id="ARBA00022723"/>
    </source>
</evidence>
<dbReference type="PANTHER" id="PTHR22772:SF4">
    <property type="entry name" value="ZINC FINGER ZZ-TYPE AND EF-HAND DOMAIN-CONTAINING PROTEIN 1"/>
    <property type="match status" value="1"/>
</dbReference>
<keyword evidence="1" id="KW-0479">Metal-binding</keyword>
<evidence type="ECO:0000256" key="5">
    <source>
        <dbReference type="SAM" id="MobiDB-lite"/>
    </source>
</evidence>
<accession>A0AA88XU21</accession>
<dbReference type="InterPro" id="IPR040099">
    <property type="entry name" value="ZZEF1"/>
</dbReference>
<keyword evidence="8" id="KW-1185">Reference proteome</keyword>
<dbReference type="SMART" id="SM00291">
    <property type="entry name" value="ZnF_ZZ"/>
    <property type="match status" value="2"/>
</dbReference>
<dbReference type="PROSITE" id="PS01357">
    <property type="entry name" value="ZF_ZZ_1"/>
    <property type="match status" value="1"/>
</dbReference>
<dbReference type="PANTHER" id="PTHR22772">
    <property type="entry name" value="NOVEL ZZ TYPE ZINC FINGER DOMAIN CONTAINING PROTEIN"/>
    <property type="match status" value="1"/>
</dbReference>
<name>A0AA88XU21_PINIB</name>
<organism evidence="7 8">
    <name type="scientific">Pinctada imbricata</name>
    <name type="common">Atlantic pearl-oyster</name>
    <name type="synonym">Pinctada martensii</name>
    <dbReference type="NCBI Taxonomy" id="66713"/>
    <lineage>
        <taxon>Eukaryota</taxon>
        <taxon>Metazoa</taxon>
        <taxon>Spiralia</taxon>
        <taxon>Lophotrochozoa</taxon>
        <taxon>Mollusca</taxon>
        <taxon>Bivalvia</taxon>
        <taxon>Autobranchia</taxon>
        <taxon>Pteriomorphia</taxon>
        <taxon>Pterioida</taxon>
        <taxon>Pterioidea</taxon>
        <taxon>Pteriidae</taxon>
        <taxon>Pinctada</taxon>
    </lineage>
</organism>
<feature type="domain" description="ZZ-type" evidence="6">
    <location>
        <begin position="253"/>
        <end position="308"/>
    </location>
</feature>
<keyword evidence="3" id="KW-0862">Zinc</keyword>
<evidence type="ECO:0000256" key="3">
    <source>
        <dbReference type="ARBA" id="ARBA00022833"/>
    </source>
</evidence>
<feature type="domain" description="ZZ-type" evidence="6">
    <location>
        <begin position="203"/>
        <end position="259"/>
    </location>
</feature>
<dbReference type="PROSITE" id="PS50135">
    <property type="entry name" value="ZF_ZZ_2"/>
    <property type="match status" value="2"/>
</dbReference>
<evidence type="ECO:0000313" key="7">
    <source>
        <dbReference type="EMBL" id="KAK3091739.1"/>
    </source>
</evidence>
<comment type="caution">
    <text evidence="7">The sequence shown here is derived from an EMBL/GenBank/DDBJ whole genome shotgun (WGS) entry which is preliminary data.</text>
</comment>
<dbReference type="Gene3D" id="3.30.60.90">
    <property type="match status" value="2"/>
</dbReference>
<evidence type="ECO:0000256" key="2">
    <source>
        <dbReference type="ARBA" id="ARBA00022771"/>
    </source>
</evidence>
<feature type="compositionally biased region" description="Low complexity" evidence="5">
    <location>
        <begin position="772"/>
        <end position="786"/>
    </location>
</feature>
<reference evidence="7" key="1">
    <citation type="submission" date="2019-08" db="EMBL/GenBank/DDBJ databases">
        <title>The improved chromosome-level genome for the pearl oyster Pinctada fucata martensii using PacBio sequencing and Hi-C.</title>
        <authorList>
            <person name="Zheng Z."/>
        </authorList>
    </citation>
    <scope>NUCLEOTIDE SEQUENCE</scope>
    <source>
        <strain evidence="7">ZZ-2019</strain>
        <tissue evidence="7">Adductor muscle</tissue>
    </source>
</reference>
<dbReference type="GO" id="GO:0008270">
    <property type="term" value="F:zinc ion binding"/>
    <property type="evidence" value="ECO:0007669"/>
    <property type="project" value="UniProtKB-KW"/>
</dbReference>
<dbReference type="InterPro" id="IPR043145">
    <property type="entry name" value="Znf_ZZ_sf"/>
</dbReference>
<evidence type="ECO:0000256" key="4">
    <source>
        <dbReference type="PROSITE-ProRule" id="PRU00228"/>
    </source>
</evidence>